<keyword evidence="3" id="KW-0328">Glycosyltransferase</keyword>
<dbReference type="GO" id="GO:0016763">
    <property type="term" value="F:pentosyltransferase activity"/>
    <property type="evidence" value="ECO:0007669"/>
    <property type="project" value="TreeGrafter"/>
</dbReference>
<sequence length="433" mass="50446">MKHFIGKIMRGTHRTTLIFIGIGILHIFFRFYNLELWAKVGWDQMDHAWAATRILYEHSYPLQGIMAKYNSGITVGPLYYYFVALFYYFTRFDPIASPIVAGVTSILSFLTLYCVVRSIHGVRVALIASFIYAVFSPYIAADRMQLPTNFIPMVSFLIFYALYRVMLGTPRYILLLAAISGLSLHFHFTSVFYPIMAMFALPFFPRKRETLGYLLVSVPIFGIFLLPQAIYDLQVKTHSTIGATLSYLQTYYHGFHLRRMLQLLHDAVIEFEIVLGYRWLRPVALVFLPLYSVIVSRQEKRSHWFTLTYLIVVWIIVPWVSFTLYSGEITSYYFSSLRFIAIMMAAYLTLWFWDRRLRILQLAVVIFWAVQSVLSVQQFFQTSSGLFPGLRASMIQLIQDGKTVPFKENDVYYYLYYIDTTVKGIKPIVEHSP</sequence>
<feature type="transmembrane region" description="Helical" evidence="8">
    <location>
        <begin position="307"/>
        <end position="326"/>
    </location>
</feature>
<feature type="domain" description="Glycosyltransferase RgtA/B/C/D-like" evidence="9">
    <location>
        <begin position="76"/>
        <end position="212"/>
    </location>
</feature>
<dbReference type="GO" id="GO:0009103">
    <property type="term" value="P:lipopolysaccharide biosynthetic process"/>
    <property type="evidence" value="ECO:0007669"/>
    <property type="project" value="UniProtKB-ARBA"/>
</dbReference>
<dbReference type="Pfam" id="PF13231">
    <property type="entry name" value="PMT_2"/>
    <property type="match status" value="1"/>
</dbReference>
<gene>
    <name evidence="10" type="ORF">A2973_01275</name>
</gene>
<dbReference type="GO" id="GO:0005886">
    <property type="term" value="C:plasma membrane"/>
    <property type="evidence" value="ECO:0007669"/>
    <property type="project" value="UniProtKB-SubCell"/>
</dbReference>
<feature type="transmembrane region" description="Helical" evidence="8">
    <location>
        <begin position="69"/>
        <end position="88"/>
    </location>
</feature>
<evidence type="ECO:0000256" key="2">
    <source>
        <dbReference type="ARBA" id="ARBA00022475"/>
    </source>
</evidence>
<feature type="transmembrane region" description="Helical" evidence="8">
    <location>
        <begin position="360"/>
        <end position="380"/>
    </location>
</feature>
<feature type="transmembrane region" description="Helical" evidence="8">
    <location>
        <begin position="122"/>
        <end position="141"/>
    </location>
</feature>
<evidence type="ECO:0000256" key="6">
    <source>
        <dbReference type="ARBA" id="ARBA00022989"/>
    </source>
</evidence>
<evidence type="ECO:0000313" key="11">
    <source>
        <dbReference type="Proteomes" id="UP000176409"/>
    </source>
</evidence>
<feature type="transmembrane region" description="Helical" evidence="8">
    <location>
        <begin position="148"/>
        <end position="166"/>
    </location>
</feature>
<evidence type="ECO:0000256" key="3">
    <source>
        <dbReference type="ARBA" id="ARBA00022676"/>
    </source>
</evidence>
<evidence type="ECO:0000256" key="7">
    <source>
        <dbReference type="ARBA" id="ARBA00023136"/>
    </source>
</evidence>
<feature type="transmembrane region" description="Helical" evidence="8">
    <location>
        <begin position="12"/>
        <end position="32"/>
    </location>
</feature>
<comment type="caution">
    <text evidence="10">The sequence shown here is derived from an EMBL/GenBank/DDBJ whole genome shotgun (WGS) entry which is preliminary data.</text>
</comment>
<dbReference type="PANTHER" id="PTHR33908">
    <property type="entry name" value="MANNOSYLTRANSFERASE YKCB-RELATED"/>
    <property type="match status" value="1"/>
</dbReference>
<organism evidence="10 11">
    <name type="scientific">Candidatus Gottesmanbacteria bacterium RIFCSPLOWO2_01_FULL_49_10</name>
    <dbReference type="NCBI Taxonomy" id="1798396"/>
    <lineage>
        <taxon>Bacteria</taxon>
        <taxon>Candidatus Gottesmaniibacteriota</taxon>
    </lineage>
</organism>
<feature type="transmembrane region" description="Helical" evidence="8">
    <location>
        <begin position="211"/>
        <end position="231"/>
    </location>
</feature>
<keyword evidence="4" id="KW-0808">Transferase</keyword>
<keyword evidence="2" id="KW-1003">Cell membrane</keyword>
<feature type="transmembrane region" description="Helical" evidence="8">
    <location>
        <begin position="172"/>
        <end position="199"/>
    </location>
</feature>
<name>A0A1F6AWB8_9BACT</name>
<evidence type="ECO:0000256" key="1">
    <source>
        <dbReference type="ARBA" id="ARBA00004651"/>
    </source>
</evidence>
<keyword evidence="5 8" id="KW-0812">Transmembrane</keyword>
<dbReference type="EMBL" id="MFJZ01000063">
    <property type="protein sequence ID" value="OGG28918.1"/>
    <property type="molecule type" value="Genomic_DNA"/>
</dbReference>
<keyword evidence="7 8" id="KW-0472">Membrane</keyword>
<proteinExistence type="predicted"/>
<dbReference type="PANTHER" id="PTHR33908:SF11">
    <property type="entry name" value="MEMBRANE PROTEIN"/>
    <property type="match status" value="1"/>
</dbReference>
<dbReference type="Proteomes" id="UP000176409">
    <property type="component" value="Unassembled WGS sequence"/>
</dbReference>
<evidence type="ECO:0000256" key="8">
    <source>
        <dbReference type="SAM" id="Phobius"/>
    </source>
</evidence>
<feature type="transmembrane region" description="Helical" evidence="8">
    <location>
        <begin position="332"/>
        <end position="353"/>
    </location>
</feature>
<evidence type="ECO:0000256" key="4">
    <source>
        <dbReference type="ARBA" id="ARBA00022679"/>
    </source>
</evidence>
<keyword evidence="6 8" id="KW-1133">Transmembrane helix</keyword>
<accession>A0A1F6AWB8</accession>
<dbReference type="InterPro" id="IPR038731">
    <property type="entry name" value="RgtA/B/C-like"/>
</dbReference>
<feature type="transmembrane region" description="Helical" evidence="8">
    <location>
        <begin position="95"/>
        <end position="116"/>
    </location>
</feature>
<reference evidence="10 11" key="1">
    <citation type="journal article" date="2016" name="Nat. Commun.">
        <title>Thousands of microbial genomes shed light on interconnected biogeochemical processes in an aquifer system.</title>
        <authorList>
            <person name="Anantharaman K."/>
            <person name="Brown C.T."/>
            <person name="Hug L.A."/>
            <person name="Sharon I."/>
            <person name="Castelle C.J."/>
            <person name="Probst A.J."/>
            <person name="Thomas B.C."/>
            <person name="Singh A."/>
            <person name="Wilkins M.J."/>
            <person name="Karaoz U."/>
            <person name="Brodie E.L."/>
            <person name="Williams K.H."/>
            <person name="Hubbard S.S."/>
            <person name="Banfield J.F."/>
        </authorList>
    </citation>
    <scope>NUCLEOTIDE SEQUENCE [LARGE SCALE GENOMIC DNA]</scope>
</reference>
<dbReference type="InterPro" id="IPR050297">
    <property type="entry name" value="LipidA_mod_glycosyltrf_83"/>
</dbReference>
<dbReference type="AlphaFoldDB" id="A0A1F6AWB8"/>
<evidence type="ECO:0000259" key="9">
    <source>
        <dbReference type="Pfam" id="PF13231"/>
    </source>
</evidence>
<dbReference type="STRING" id="1798396.A2973_01275"/>
<comment type="subcellular location">
    <subcellularLocation>
        <location evidence="1">Cell membrane</location>
        <topology evidence="1">Multi-pass membrane protein</topology>
    </subcellularLocation>
</comment>
<protein>
    <recommendedName>
        <fullName evidence="9">Glycosyltransferase RgtA/B/C/D-like domain-containing protein</fullName>
    </recommendedName>
</protein>
<evidence type="ECO:0000313" key="10">
    <source>
        <dbReference type="EMBL" id="OGG28918.1"/>
    </source>
</evidence>
<evidence type="ECO:0000256" key="5">
    <source>
        <dbReference type="ARBA" id="ARBA00022692"/>
    </source>
</evidence>